<keyword evidence="4 15" id="KW-0963">Cytoplasm</keyword>
<evidence type="ECO:0000256" key="7">
    <source>
        <dbReference type="ARBA" id="ARBA00022892"/>
    </source>
</evidence>
<evidence type="ECO:0000256" key="3">
    <source>
        <dbReference type="ARBA" id="ARBA00022448"/>
    </source>
</evidence>
<dbReference type="Pfam" id="PF23953">
    <property type="entry name" value="TPR_COPA_B"/>
    <property type="match status" value="1"/>
</dbReference>
<dbReference type="InterPro" id="IPR006692">
    <property type="entry name" value="Beta-prop_COPA/B_2nd"/>
</dbReference>
<dbReference type="PRINTS" id="PR00320">
    <property type="entry name" value="GPROTEINBRPT"/>
</dbReference>
<dbReference type="InterPro" id="IPR019775">
    <property type="entry name" value="WD40_repeat_CS"/>
</dbReference>
<keyword evidence="5 16" id="KW-0853">WD repeat</keyword>
<dbReference type="PANTHER" id="PTHR19876">
    <property type="entry name" value="COATOMER"/>
    <property type="match status" value="1"/>
</dbReference>
<gene>
    <name evidence="21" type="ORF">LOD99_2381</name>
</gene>
<evidence type="ECO:0000256" key="14">
    <source>
        <dbReference type="ARBA" id="ARBA00073979"/>
    </source>
</evidence>
<dbReference type="CDD" id="cd00200">
    <property type="entry name" value="WD40"/>
    <property type="match status" value="1"/>
</dbReference>
<dbReference type="GO" id="GO:0006891">
    <property type="term" value="P:intra-Golgi vesicle-mediated transport"/>
    <property type="evidence" value="ECO:0007669"/>
    <property type="project" value="TreeGrafter"/>
</dbReference>
<dbReference type="InterPro" id="IPR020472">
    <property type="entry name" value="WD40_PAC1"/>
</dbReference>
<protein>
    <recommendedName>
        <fullName evidence="14 15">Coatomer subunit alpha</fullName>
    </recommendedName>
</protein>
<evidence type="ECO:0000259" key="18">
    <source>
        <dbReference type="Pfam" id="PF04053"/>
    </source>
</evidence>
<dbReference type="SUPFAM" id="SSF63829">
    <property type="entry name" value="Calcium-dependent phosphotriesterase"/>
    <property type="match status" value="1"/>
</dbReference>
<dbReference type="GO" id="GO:0006888">
    <property type="term" value="P:endoplasmic reticulum to Golgi vesicle-mediated transport"/>
    <property type="evidence" value="ECO:0007669"/>
    <property type="project" value="InterPro"/>
</dbReference>
<feature type="repeat" description="WD" evidence="16">
    <location>
        <begin position="252"/>
        <end position="293"/>
    </location>
</feature>
<evidence type="ECO:0000256" key="1">
    <source>
        <dbReference type="ARBA" id="ARBA00004255"/>
    </source>
</evidence>
<comment type="function">
    <text evidence="12">Xenin stimulates exocrine pancreatic secretion. It inhibits pentagastrin-stimulated secretion of acid, to induce exocrine pancreatic secretion and to affect small and large intestinal motility. In the gut, xenin interacts with the neurotensin receptor.</text>
</comment>
<keyword evidence="6" id="KW-0677">Repeat</keyword>
<dbReference type="InterPro" id="IPR010714">
    <property type="entry name" value="Coatomer_asu_C"/>
</dbReference>
<proteinExistence type="predicted"/>
<dbReference type="GO" id="GO:0005198">
    <property type="term" value="F:structural molecule activity"/>
    <property type="evidence" value="ECO:0007669"/>
    <property type="project" value="InterPro"/>
</dbReference>
<dbReference type="Gene3D" id="2.130.10.10">
    <property type="entry name" value="YVTN repeat-like/Quinoprotein amine dehydrogenase"/>
    <property type="match status" value="1"/>
</dbReference>
<dbReference type="InterPro" id="IPR050844">
    <property type="entry name" value="Coatomer_complex_subunit"/>
</dbReference>
<evidence type="ECO:0000256" key="16">
    <source>
        <dbReference type="PROSITE-ProRule" id="PRU00221"/>
    </source>
</evidence>
<evidence type="ECO:0000256" key="11">
    <source>
        <dbReference type="ARBA" id="ARBA00024791"/>
    </source>
</evidence>
<comment type="subunit">
    <text evidence="13">Oligomeric complex that consists of at least the alpha, beta, beta', gamma, delta, epsilon and zeta subunits. Interacts with SCYL1. Interacts with JAGN1. Interacts with TMEM41B. Interacts with SVEP1. Probably interacts with PEX11A.</text>
</comment>
<evidence type="ECO:0000259" key="19">
    <source>
        <dbReference type="Pfam" id="PF06957"/>
    </source>
</evidence>
<dbReference type="InterPro" id="IPR036322">
    <property type="entry name" value="WD40_repeat_dom_sf"/>
</dbReference>
<dbReference type="Pfam" id="PF04053">
    <property type="entry name" value="B-prop_COPA_B_2nd"/>
    <property type="match status" value="1"/>
</dbReference>
<dbReference type="InterPro" id="IPR001680">
    <property type="entry name" value="WD40_rpt"/>
</dbReference>
<keyword evidence="9 15" id="KW-0333">Golgi apparatus</keyword>
<keyword evidence="10 15" id="KW-0472">Membrane</keyword>
<feature type="domain" description="COPA/B TPR" evidence="20">
    <location>
        <begin position="633"/>
        <end position="789"/>
    </location>
</feature>
<dbReference type="CDD" id="cd22948">
    <property type="entry name" value="Coatomer_WDAD_alpha"/>
    <property type="match status" value="1"/>
</dbReference>
<evidence type="ECO:0000256" key="5">
    <source>
        <dbReference type="ARBA" id="ARBA00022574"/>
    </source>
</evidence>
<feature type="domain" description="Coatomer alpha subunit C-terminal" evidence="19">
    <location>
        <begin position="858"/>
        <end position="1248"/>
    </location>
</feature>
<dbReference type="GO" id="GO:0030126">
    <property type="term" value="C:COPI vesicle coat"/>
    <property type="evidence" value="ECO:0007669"/>
    <property type="project" value="UniProtKB-UniRule"/>
</dbReference>
<dbReference type="InterPro" id="IPR016391">
    <property type="entry name" value="Coatomer_asu"/>
</dbReference>
<evidence type="ECO:0000259" key="20">
    <source>
        <dbReference type="Pfam" id="PF23953"/>
    </source>
</evidence>
<feature type="domain" description="COPA/B second beta-propeller" evidence="18">
    <location>
        <begin position="382"/>
        <end position="605"/>
    </location>
</feature>
<comment type="function">
    <text evidence="11">The coatomer is a cytosolic protein complex that binds to dilysine motifs and reversibly associates with Golgi non-clathrin-coated vesicles, which further mediate biosynthetic protein transport from the ER, via the Golgi up to the trans Golgi network. Coatomer complex is required for budding from Golgi membranes, and is essential for the retrograde Golgi-to-ER transport of dilysine-tagged proteins. In mammals, the coatomer can only be recruited by membranes associated to ADP-ribosylation factors (ARFs), which are small GTP-binding proteins; the complex also influences the Golgi structural integrity, as well as the processing, activity, and endocytic recycling of LDL receptors.</text>
</comment>
<evidence type="ECO:0000256" key="13">
    <source>
        <dbReference type="ARBA" id="ARBA00062633"/>
    </source>
</evidence>
<evidence type="ECO:0000256" key="17">
    <source>
        <dbReference type="SAM" id="MobiDB-lite"/>
    </source>
</evidence>
<feature type="repeat" description="WD" evidence="16">
    <location>
        <begin position="131"/>
        <end position="165"/>
    </location>
</feature>
<evidence type="ECO:0000256" key="4">
    <source>
        <dbReference type="ARBA" id="ARBA00022490"/>
    </source>
</evidence>
<evidence type="ECO:0000256" key="9">
    <source>
        <dbReference type="ARBA" id="ARBA00023034"/>
    </source>
</evidence>
<dbReference type="EMBL" id="JAKMXF010000210">
    <property type="protein sequence ID" value="KAI6655092.1"/>
    <property type="molecule type" value="Genomic_DNA"/>
</dbReference>
<dbReference type="InterPro" id="IPR015943">
    <property type="entry name" value="WD40/YVTN_repeat-like_dom_sf"/>
</dbReference>
<dbReference type="SUPFAM" id="SSF50978">
    <property type="entry name" value="WD40 repeat-like"/>
    <property type="match status" value="1"/>
</dbReference>
<evidence type="ECO:0000313" key="21">
    <source>
        <dbReference type="EMBL" id="KAI6655092.1"/>
    </source>
</evidence>
<evidence type="ECO:0000256" key="6">
    <source>
        <dbReference type="ARBA" id="ARBA00022737"/>
    </source>
</evidence>
<name>A0AAV7K1P7_9METZ</name>
<dbReference type="InterPro" id="IPR056176">
    <property type="entry name" value="TPR_COPA_B"/>
</dbReference>
<dbReference type="GO" id="GO:0006886">
    <property type="term" value="P:intracellular protein transport"/>
    <property type="evidence" value="ECO:0007669"/>
    <property type="project" value="UniProtKB-UniRule"/>
</dbReference>
<dbReference type="Pfam" id="PF06957">
    <property type="entry name" value="COPI_C"/>
    <property type="match status" value="1"/>
</dbReference>
<feature type="repeat" description="WD" evidence="16">
    <location>
        <begin position="89"/>
        <end position="130"/>
    </location>
</feature>
<dbReference type="InterPro" id="IPR047312">
    <property type="entry name" value="Coatomer_alpha_WD-assoc_reg"/>
</dbReference>
<sequence>MLTKLDTKSPRVKGLCFHPSRSWILASLHSGVIQLWDYRMGILLERFDEHDGPVRGIHFHSNQPLFVSGGDDYKIKVWNYKLRRCLFTLLGHLDYIRTVTYHHEQPWILSSSDDQTCRIWNWQSRACLTVLTGHNHYVMCAEFHPGQDLVASASLDQTVRVWDISGLRAKSAAGSGGSVGGLEGRLGAATGQTDLFGSSDVQVLHILEGHDRGVNWVAWHGGGMPLLASAADDRQVKLWRMGDNRAWEVDACRGHYSNVNCVIFHPRQDILLSASEDHTVKLWDVHRRNTIHTFRREERFWVLSSHPSQNLFAAGHDQGFIVFKLERERPAFTVHQNVLYYIKDKYLRRCTLGKDGKPEHDYPIIAHRRQAGSSPGPKLGTPFKLSYSPAEKAIILCSNSNNIETAVYELFILPKEDSAPGPNPNPEFMEGKRGTGVSAVWVARNRFAVLDAKSGQVHLKNLRNETSKTLTDIPQCDALFYAGTGKLLLRQTDKCLLYDTQQKIVLATARVTRCRYVIWSHDGSRVALLGKHMVTSCDKNLKIIASIKEASRVKSAAWDENGVLLYTTSNHIKYCLPNGDQGTIRTLDVPVYLTAAYGDNVYCLDRQAIPRCFKIDASEYKFKLALVAHRYEEVLQMVRSSKLVGQSIIAYLRKNGYAEVALQFVKDDKTRFNLAVESGNIEIGLESAKKIDEPGCWHRLTQIALRQGKHQIVEICYQRTKQFNKLSFLYFVTGNLEKLSKMLRISEVKKDVSGTYQNALLLGDVYERIKALRAAGQHSLAYLTAVTHGLNEQAEELAQLSEIDTYAIKPHPEARLLKPPPPIQPLKENWPLLHVSKGIFHDLALKPKSMLDNSVESALQFDDDVAKGGWDLDEMKDLDNENETADALSDGDVSTPAEPGTGWGDEDLNLPADFVLDPSALKDNLSPEGMYIPPSPGISQTEVWLNNSQLAGDHIMAGSFLTAARLLNEQIGCVNITPYKEIFERYQSSSIIAIPGLPCTPAIRAYPHRNWREAGVRGGLPTRLGSIDDLTSKLHVAYKLTTAGKFQDAVYKFKNVLLQIPLLCVDTKKEIQTSEEMLGICREYILGLSLELHRQAIPKDSLDQQKRNCELAAYFTHCELLPVHQMLTLRTAAGISFKLKNLKMASSFARRLLELGPKADMAVHAKKIIQASGHDPGDENPVNYDERNPFKICAATYQPIYRGKPNVVCPFTQALYVPEKAGTLDTIAEISELGKKCVGMKISPLQIR</sequence>
<dbReference type="PIRSF" id="PIRSF003354">
    <property type="entry name" value="Coatomer_alpha_subunit"/>
    <property type="match status" value="1"/>
</dbReference>
<feature type="repeat" description="WD" evidence="16">
    <location>
        <begin position="47"/>
        <end position="88"/>
    </location>
</feature>
<keyword evidence="7 15" id="KW-0931">ER-Golgi transport</keyword>
<organism evidence="21 22">
    <name type="scientific">Oopsacas minuta</name>
    <dbReference type="NCBI Taxonomy" id="111878"/>
    <lineage>
        <taxon>Eukaryota</taxon>
        <taxon>Metazoa</taxon>
        <taxon>Porifera</taxon>
        <taxon>Hexactinellida</taxon>
        <taxon>Hexasterophora</taxon>
        <taxon>Lyssacinosida</taxon>
        <taxon>Leucopsacidae</taxon>
        <taxon>Oopsacas</taxon>
    </lineage>
</organism>
<evidence type="ECO:0000256" key="8">
    <source>
        <dbReference type="ARBA" id="ARBA00022927"/>
    </source>
</evidence>
<comment type="subcellular location">
    <subcellularLocation>
        <location evidence="15">Cytoplasm</location>
    </subcellularLocation>
    <subcellularLocation>
        <location evidence="1 15">Golgi apparatus membrane</location>
        <topology evidence="1 15">Peripheral membrane protein</topology>
        <orientation evidence="1">Cytoplasmic side</orientation>
    </subcellularLocation>
    <subcellularLocation>
        <location evidence="2">Cytoplasmic vesicle</location>
        <location evidence="2">COPI-coated vesicle membrane</location>
        <topology evidence="2">Peripheral membrane protein</topology>
        <orientation evidence="2">Cytoplasmic side</orientation>
    </subcellularLocation>
</comment>
<dbReference type="AlphaFoldDB" id="A0AAV7K1P7"/>
<dbReference type="GO" id="GO:0000139">
    <property type="term" value="C:Golgi membrane"/>
    <property type="evidence" value="ECO:0007669"/>
    <property type="project" value="UniProtKB-SubCell"/>
</dbReference>
<dbReference type="PANTHER" id="PTHR19876:SF1">
    <property type="entry name" value="COATOMER SUBUNIT ALPHA"/>
    <property type="match status" value="1"/>
</dbReference>
<evidence type="ECO:0000256" key="12">
    <source>
        <dbReference type="ARBA" id="ARBA00057585"/>
    </source>
</evidence>
<reference evidence="21 22" key="1">
    <citation type="journal article" date="2023" name="BMC Biol.">
        <title>The compact genome of the sponge Oopsacas minuta (Hexactinellida) is lacking key metazoan core genes.</title>
        <authorList>
            <person name="Santini S."/>
            <person name="Schenkelaars Q."/>
            <person name="Jourda C."/>
            <person name="Duchesne M."/>
            <person name="Belahbib H."/>
            <person name="Rocher C."/>
            <person name="Selva M."/>
            <person name="Riesgo A."/>
            <person name="Vervoort M."/>
            <person name="Leys S.P."/>
            <person name="Kodjabachian L."/>
            <person name="Le Bivic A."/>
            <person name="Borchiellini C."/>
            <person name="Claverie J.M."/>
            <person name="Renard E."/>
        </authorList>
    </citation>
    <scope>NUCLEOTIDE SEQUENCE [LARGE SCALE GENOMIC DNA]</scope>
    <source>
        <strain evidence="21">SPO-2</strain>
    </source>
</reference>
<accession>A0AAV7K1P7</accession>
<dbReference type="Pfam" id="PF00400">
    <property type="entry name" value="WD40"/>
    <property type="match status" value="6"/>
</dbReference>
<dbReference type="FunFam" id="2.130.10.10:FF:000010">
    <property type="entry name" value="Coatomer subunit alpha"/>
    <property type="match status" value="1"/>
</dbReference>
<comment type="caution">
    <text evidence="21">The sequence shown here is derived from an EMBL/GenBank/DDBJ whole genome shotgun (WGS) entry which is preliminary data.</text>
</comment>
<evidence type="ECO:0000256" key="10">
    <source>
        <dbReference type="ARBA" id="ARBA00023136"/>
    </source>
</evidence>
<evidence type="ECO:0000256" key="15">
    <source>
        <dbReference type="PIRNR" id="PIRNR003354"/>
    </source>
</evidence>
<dbReference type="PROSITE" id="PS50082">
    <property type="entry name" value="WD_REPEATS_2"/>
    <property type="match status" value="5"/>
</dbReference>
<keyword evidence="8 15" id="KW-0653">Protein transport</keyword>
<keyword evidence="3 15" id="KW-0813">Transport</keyword>
<evidence type="ECO:0000313" key="22">
    <source>
        <dbReference type="Proteomes" id="UP001165289"/>
    </source>
</evidence>
<dbReference type="FunFam" id="1.25.40.470:FF:000002">
    <property type="entry name" value="Coatomer subunit alpha"/>
    <property type="match status" value="1"/>
</dbReference>
<dbReference type="Gene3D" id="1.25.40.470">
    <property type="match status" value="1"/>
</dbReference>
<dbReference type="PROSITE" id="PS50294">
    <property type="entry name" value="WD_REPEATS_REGION"/>
    <property type="match status" value="5"/>
</dbReference>
<dbReference type="Proteomes" id="UP001165289">
    <property type="component" value="Unassembled WGS sequence"/>
</dbReference>
<dbReference type="PROSITE" id="PS00678">
    <property type="entry name" value="WD_REPEATS_1"/>
    <property type="match status" value="2"/>
</dbReference>
<dbReference type="GO" id="GO:0006890">
    <property type="term" value="P:retrograde vesicle-mediated transport, Golgi to endoplasmic reticulum"/>
    <property type="evidence" value="ECO:0007669"/>
    <property type="project" value="TreeGrafter"/>
</dbReference>
<keyword evidence="22" id="KW-1185">Reference proteome</keyword>
<evidence type="ECO:0000256" key="2">
    <source>
        <dbReference type="ARBA" id="ARBA00004347"/>
    </source>
</evidence>
<feature type="repeat" description="WD" evidence="16">
    <location>
        <begin position="207"/>
        <end position="241"/>
    </location>
</feature>
<dbReference type="SMART" id="SM00320">
    <property type="entry name" value="WD40"/>
    <property type="match status" value="7"/>
</dbReference>
<feature type="region of interest" description="Disordered" evidence="17">
    <location>
        <begin position="882"/>
        <end position="907"/>
    </location>
</feature>